<dbReference type="GO" id="GO:0035539">
    <property type="term" value="F:8-oxo-7,8-dihydrodeoxyguanosine triphosphate pyrophosphatase activity"/>
    <property type="evidence" value="ECO:0007669"/>
    <property type="project" value="UniProtKB-EC"/>
</dbReference>
<dbReference type="CDD" id="cd03425">
    <property type="entry name" value="NUDIX_MutT_NudA_like"/>
    <property type="match status" value="1"/>
</dbReference>
<dbReference type="AlphaFoldDB" id="A0A2V3UPR4"/>
<evidence type="ECO:0000256" key="3">
    <source>
        <dbReference type="ARBA" id="ARBA00022457"/>
    </source>
</evidence>
<name>A0A2V3UPR4_9SPHN</name>
<dbReference type="RefSeq" id="WP_110300170.1">
    <property type="nucleotide sequence ID" value="NZ_QJJM01000017.1"/>
</dbReference>
<organism evidence="19 20">
    <name type="scientific">Blastomonas natatoria</name>
    <dbReference type="NCBI Taxonomy" id="34015"/>
    <lineage>
        <taxon>Bacteria</taxon>
        <taxon>Pseudomonadati</taxon>
        <taxon>Pseudomonadota</taxon>
        <taxon>Alphaproteobacteria</taxon>
        <taxon>Sphingomonadales</taxon>
        <taxon>Sphingomonadaceae</taxon>
        <taxon>Blastomonas</taxon>
    </lineage>
</organism>
<keyword evidence="9" id="KW-0234">DNA repair</keyword>
<dbReference type="InterPro" id="IPR020084">
    <property type="entry name" value="NUDIX_hydrolase_CS"/>
</dbReference>
<evidence type="ECO:0000256" key="17">
    <source>
        <dbReference type="RuleBase" id="RU003476"/>
    </source>
</evidence>
<evidence type="ECO:0000256" key="1">
    <source>
        <dbReference type="ARBA" id="ARBA00001946"/>
    </source>
</evidence>
<sequence>MEIYPTLFPVVAALLVDDTGRVLVQQRPQGTAMAGLWEFPGGKIEAGESPETALVRELAEELGITVLPDACEPLTFASATLGQKHLILLLFRCTAWQGEPRALHATALRWATVAELYSLPMPPADLPLLPIIAQSLGQKPVCS</sequence>
<protein>
    <recommendedName>
        <fullName evidence="13">8-oxo-dGTP diphosphatase</fullName>
        <ecNumber evidence="12">3.6.1.55</ecNumber>
    </recommendedName>
    <alternativeName>
        <fullName evidence="16">7,8-dihydro-8-oxoguanine-triphosphatase</fullName>
    </alternativeName>
    <alternativeName>
        <fullName evidence="15">Mutator protein MutT</fullName>
    </alternativeName>
    <alternativeName>
        <fullName evidence="14">dGTP pyrophosphohydrolase</fullName>
    </alternativeName>
</protein>
<keyword evidence="4" id="KW-0235">DNA replication</keyword>
<dbReference type="EC" id="3.6.1.55" evidence="12"/>
<evidence type="ECO:0000256" key="13">
    <source>
        <dbReference type="ARBA" id="ARBA00040794"/>
    </source>
</evidence>
<dbReference type="Proteomes" id="UP000248014">
    <property type="component" value="Unassembled WGS sequence"/>
</dbReference>
<dbReference type="GO" id="GO:0044716">
    <property type="term" value="F:8-oxo-GDP phosphatase activity"/>
    <property type="evidence" value="ECO:0007669"/>
    <property type="project" value="TreeGrafter"/>
</dbReference>
<keyword evidence="3" id="KW-0515">Mutator protein</keyword>
<evidence type="ECO:0000256" key="4">
    <source>
        <dbReference type="ARBA" id="ARBA00022705"/>
    </source>
</evidence>
<dbReference type="InterPro" id="IPR047127">
    <property type="entry name" value="MutT-like"/>
</dbReference>
<comment type="catalytic activity">
    <reaction evidence="11">
        <text>8-oxo-GTP + H2O = 8-oxo-GMP + diphosphate + H(+)</text>
        <dbReference type="Rhea" id="RHEA:67616"/>
        <dbReference type="ChEBI" id="CHEBI:15377"/>
        <dbReference type="ChEBI" id="CHEBI:15378"/>
        <dbReference type="ChEBI" id="CHEBI:33019"/>
        <dbReference type="ChEBI" id="CHEBI:143553"/>
        <dbReference type="ChEBI" id="CHEBI:145694"/>
    </reaction>
</comment>
<keyword evidence="7 17" id="KW-0378">Hydrolase</keyword>
<evidence type="ECO:0000256" key="2">
    <source>
        <dbReference type="ARBA" id="ARBA00005582"/>
    </source>
</evidence>
<evidence type="ECO:0000259" key="18">
    <source>
        <dbReference type="PROSITE" id="PS51462"/>
    </source>
</evidence>
<dbReference type="PANTHER" id="PTHR47707:SF1">
    <property type="entry name" value="NUDIX HYDROLASE FAMILY PROTEIN"/>
    <property type="match status" value="1"/>
</dbReference>
<accession>A0A2V3UPR4</accession>
<dbReference type="OrthoDB" id="9810648at2"/>
<dbReference type="GO" id="GO:0006260">
    <property type="term" value="P:DNA replication"/>
    <property type="evidence" value="ECO:0007669"/>
    <property type="project" value="UniProtKB-KW"/>
</dbReference>
<keyword evidence="8" id="KW-0460">Magnesium</keyword>
<dbReference type="EMBL" id="QJJM01000017">
    <property type="protein sequence ID" value="PXW68484.1"/>
    <property type="molecule type" value="Genomic_DNA"/>
</dbReference>
<evidence type="ECO:0000256" key="11">
    <source>
        <dbReference type="ARBA" id="ARBA00036904"/>
    </source>
</evidence>
<evidence type="ECO:0000256" key="10">
    <source>
        <dbReference type="ARBA" id="ARBA00035861"/>
    </source>
</evidence>
<dbReference type="PROSITE" id="PS51462">
    <property type="entry name" value="NUDIX"/>
    <property type="match status" value="1"/>
</dbReference>
<evidence type="ECO:0000256" key="15">
    <source>
        <dbReference type="ARBA" id="ARBA00041979"/>
    </source>
</evidence>
<dbReference type="InterPro" id="IPR015797">
    <property type="entry name" value="NUDIX_hydrolase-like_dom_sf"/>
</dbReference>
<evidence type="ECO:0000256" key="9">
    <source>
        <dbReference type="ARBA" id="ARBA00023204"/>
    </source>
</evidence>
<evidence type="ECO:0000256" key="8">
    <source>
        <dbReference type="ARBA" id="ARBA00022842"/>
    </source>
</evidence>
<evidence type="ECO:0000256" key="12">
    <source>
        <dbReference type="ARBA" id="ARBA00038905"/>
    </source>
</evidence>
<dbReference type="PRINTS" id="PR00502">
    <property type="entry name" value="NUDIXFAMILY"/>
</dbReference>
<dbReference type="PANTHER" id="PTHR47707">
    <property type="entry name" value="8-OXO-DGTP DIPHOSPHATASE"/>
    <property type="match status" value="1"/>
</dbReference>
<evidence type="ECO:0000256" key="7">
    <source>
        <dbReference type="ARBA" id="ARBA00022801"/>
    </source>
</evidence>
<keyword evidence="6" id="KW-0227">DNA damage</keyword>
<comment type="catalytic activity">
    <reaction evidence="10">
        <text>8-oxo-dGTP + H2O = 8-oxo-dGMP + diphosphate + H(+)</text>
        <dbReference type="Rhea" id="RHEA:31575"/>
        <dbReference type="ChEBI" id="CHEBI:15377"/>
        <dbReference type="ChEBI" id="CHEBI:15378"/>
        <dbReference type="ChEBI" id="CHEBI:33019"/>
        <dbReference type="ChEBI" id="CHEBI:63224"/>
        <dbReference type="ChEBI" id="CHEBI:77896"/>
        <dbReference type="EC" id="3.6.1.55"/>
    </reaction>
</comment>
<dbReference type="GO" id="GO:0044715">
    <property type="term" value="F:8-oxo-dGDP phosphatase activity"/>
    <property type="evidence" value="ECO:0007669"/>
    <property type="project" value="TreeGrafter"/>
</dbReference>
<evidence type="ECO:0000256" key="6">
    <source>
        <dbReference type="ARBA" id="ARBA00022763"/>
    </source>
</evidence>
<evidence type="ECO:0000256" key="5">
    <source>
        <dbReference type="ARBA" id="ARBA00022723"/>
    </source>
</evidence>
<gene>
    <name evidence="19" type="ORF">C7451_11774</name>
</gene>
<evidence type="ECO:0000256" key="14">
    <source>
        <dbReference type="ARBA" id="ARBA00041592"/>
    </source>
</evidence>
<comment type="caution">
    <text evidence="19">The sequence shown here is derived from an EMBL/GenBank/DDBJ whole genome shotgun (WGS) entry which is preliminary data.</text>
</comment>
<proteinExistence type="inferred from homology"/>
<dbReference type="GO" id="GO:0006281">
    <property type="term" value="P:DNA repair"/>
    <property type="evidence" value="ECO:0007669"/>
    <property type="project" value="UniProtKB-KW"/>
</dbReference>
<evidence type="ECO:0000256" key="16">
    <source>
        <dbReference type="ARBA" id="ARBA00042798"/>
    </source>
</evidence>
<dbReference type="SUPFAM" id="SSF55811">
    <property type="entry name" value="Nudix"/>
    <property type="match status" value="1"/>
</dbReference>
<dbReference type="InterPro" id="IPR020476">
    <property type="entry name" value="Nudix_hydrolase"/>
</dbReference>
<comment type="similarity">
    <text evidence="2 17">Belongs to the Nudix hydrolase family.</text>
</comment>
<dbReference type="Pfam" id="PF00293">
    <property type="entry name" value="NUDIX"/>
    <property type="match status" value="1"/>
</dbReference>
<reference evidence="19 20" key="1">
    <citation type="submission" date="2018-05" db="EMBL/GenBank/DDBJ databases">
        <title>Genomic Encyclopedia of Type Strains, Phase IV (KMG-IV): sequencing the most valuable type-strain genomes for metagenomic binning, comparative biology and taxonomic classification.</title>
        <authorList>
            <person name="Goeker M."/>
        </authorList>
    </citation>
    <scope>NUCLEOTIDE SEQUENCE [LARGE SCALE GENOMIC DNA]</scope>
    <source>
        <strain evidence="19 20">DSM 3183</strain>
    </source>
</reference>
<keyword evidence="20" id="KW-1185">Reference proteome</keyword>
<evidence type="ECO:0000313" key="19">
    <source>
        <dbReference type="EMBL" id="PXW68484.1"/>
    </source>
</evidence>
<evidence type="ECO:0000313" key="20">
    <source>
        <dbReference type="Proteomes" id="UP000248014"/>
    </source>
</evidence>
<feature type="domain" description="Nudix hydrolase" evidence="18">
    <location>
        <begin position="6"/>
        <end position="134"/>
    </location>
</feature>
<comment type="cofactor">
    <cofactor evidence="1">
        <name>Mg(2+)</name>
        <dbReference type="ChEBI" id="CHEBI:18420"/>
    </cofactor>
</comment>
<keyword evidence="5" id="KW-0479">Metal-binding</keyword>
<dbReference type="PROSITE" id="PS00893">
    <property type="entry name" value="NUDIX_BOX"/>
    <property type="match status" value="1"/>
</dbReference>
<dbReference type="GO" id="GO:0008413">
    <property type="term" value="F:8-oxo-7,8-dihydroguanosine triphosphate pyrophosphatase activity"/>
    <property type="evidence" value="ECO:0007669"/>
    <property type="project" value="TreeGrafter"/>
</dbReference>
<dbReference type="GO" id="GO:0046872">
    <property type="term" value="F:metal ion binding"/>
    <property type="evidence" value="ECO:0007669"/>
    <property type="project" value="UniProtKB-KW"/>
</dbReference>
<dbReference type="InterPro" id="IPR000086">
    <property type="entry name" value="NUDIX_hydrolase_dom"/>
</dbReference>
<dbReference type="Gene3D" id="3.90.79.10">
    <property type="entry name" value="Nucleoside Triphosphate Pyrophosphohydrolase"/>
    <property type="match status" value="1"/>
</dbReference>